<dbReference type="Pfam" id="PF13456">
    <property type="entry name" value="RVT_3"/>
    <property type="match status" value="1"/>
</dbReference>
<reference evidence="2 3" key="1">
    <citation type="submission" date="2024-01" db="EMBL/GenBank/DDBJ databases">
        <title>The complete chloroplast genome sequence of Lithospermum erythrorhizon: insights into the phylogenetic relationship among Boraginaceae species and the maternal lineages of purple gromwells.</title>
        <authorList>
            <person name="Okada T."/>
            <person name="Watanabe K."/>
        </authorList>
    </citation>
    <scope>NUCLEOTIDE SEQUENCE [LARGE SCALE GENOMIC DNA]</scope>
</reference>
<keyword evidence="3" id="KW-1185">Reference proteome</keyword>
<dbReference type="InterPro" id="IPR036397">
    <property type="entry name" value="RNaseH_sf"/>
</dbReference>
<accession>A0AAV3S0Z9</accession>
<dbReference type="Gene3D" id="3.30.420.10">
    <property type="entry name" value="Ribonuclease H-like superfamily/Ribonuclease H"/>
    <property type="match status" value="2"/>
</dbReference>
<dbReference type="GO" id="GO:0015074">
    <property type="term" value="P:DNA integration"/>
    <property type="evidence" value="ECO:0007669"/>
    <property type="project" value="InterPro"/>
</dbReference>
<protein>
    <recommendedName>
        <fullName evidence="1">Integrase catalytic domain-containing protein</fullName>
    </recommendedName>
</protein>
<proteinExistence type="predicted"/>
<dbReference type="PANTHER" id="PTHR48475:SF2">
    <property type="entry name" value="RIBONUCLEASE H"/>
    <property type="match status" value="1"/>
</dbReference>
<organism evidence="2 3">
    <name type="scientific">Lithospermum erythrorhizon</name>
    <name type="common">Purple gromwell</name>
    <name type="synonym">Lithospermum officinale var. erythrorhizon</name>
    <dbReference type="NCBI Taxonomy" id="34254"/>
    <lineage>
        <taxon>Eukaryota</taxon>
        <taxon>Viridiplantae</taxon>
        <taxon>Streptophyta</taxon>
        <taxon>Embryophyta</taxon>
        <taxon>Tracheophyta</taxon>
        <taxon>Spermatophyta</taxon>
        <taxon>Magnoliopsida</taxon>
        <taxon>eudicotyledons</taxon>
        <taxon>Gunneridae</taxon>
        <taxon>Pentapetalae</taxon>
        <taxon>asterids</taxon>
        <taxon>lamiids</taxon>
        <taxon>Boraginales</taxon>
        <taxon>Boraginaceae</taxon>
        <taxon>Boraginoideae</taxon>
        <taxon>Lithospermeae</taxon>
        <taxon>Lithospermum</taxon>
    </lineage>
</organism>
<evidence type="ECO:0000259" key="1">
    <source>
        <dbReference type="PROSITE" id="PS50994"/>
    </source>
</evidence>
<dbReference type="PROSITE" id="PS50994">
    <property type="entry name" value="INTEGRASE"/>
    <property type="match status" value="1"/>
</dbReference>
<dbReference type="InterPro" id="IPR001584">
    <property type="entry name" value="Integrase_cat-core"/>
</dbReference>
<comment type="caution">
    <text evidence="2">The sequence shown here is derived from an EMBL/GenBank/DDBJ whole genome shotgun (WGS) entry which is preliminary data.</text>
</comment>
<dbReference type="AlphaFoldDB" id="A0AAV3S0Z9"/>
<dbReference type="PANTHER" id="PTHR48475">
    <property type="entry name" value="RIBONUCLEASE H"/>
    <property type="match status" value="1"/>
</dbReference>
<gene>
    <name evidence="2" type="ORF">LIER_33828</name>
</gene>
<dbReference type="SUPFAM" id="SSF53098">
    <property type="entry name" value="Ribonuclease H-like"/>
    <property type="match status" value="2"/>
</dbReference>
<dbReference type="InterPro" id="IPR002156">
    <property type="entry name" value="RNaseH_domain"/>
</dbReference>
<dbReference type="Proteomes" id="UP001454036">
    <property type="component" value="Unassembled WGS sequence"/>
</dbReference>
<evidence type="ECO:0000313" key="3">
    <source>
        <dbReference type="Proteomes" id="UP001454036"/>
    </source>
</evidence>
<dbReference type="GO" id="GO:0004523">
    <property type="term" value="F:RNA-DNA hybrid ribonuclease activity"/>
    <property type="evidence" value="ECO:0007669"/>
    <property type="project" value="InterPro"/>
</dbReference>
<dbReference type="GO" id="GO:0003676">
    <property type="term" value="F:nucleic acid binding"/>
    <property type="evidence" value="ECO:0007669"/>
    <property type="project" value="InterPro"/>
</dbReference>
<dbReference type="EMBL" id="BAABME010013798">
    <property type="protein sequence ID" value="GAA0186540.1"/>
    <property type="molecule type" value="Genomic_DNA"/>
</dbReference>
<dbReference type="InterPro" id="IPR012337">
    <property type="entry name" value="RNaseH-like_sf"/>
</dbReference>
<sequence>MEYALRFSVETTNNEAEYEAMIAGLMLIKYLMVPQVLVRADSKLIMDRVKGECGVKNENMIKYHEKAVTMTKDFEQTVFEHVQEHRMRRRTGYPNSQANTIMSCQRSEKVTRVEYAVVAIDYFNKWVGTTPLKKTKGYNIVHFVWKHIIMRFGVSWILVSDNAPQFEGNILAEFYETYGIEQRFSPIYYPQSNGQVELMNHIVFTGLKKNFVHTGGNKGTWPDELPTMLWSLPTTPSHATGETPFALVYGMEAVLPVEVGLPFDEAEKNQRMREDLNFTDELRKVPCLRWSNTNTLWPTPTTGGYRVENSRWPIWKPLNHTWHATKLHKYYS</sequence>
<name>A0AAV3S0Z9_LITER</name>
<evidence type="ECO:0000313" key="2">
    <source>
        <dbReference type="EMBL" id="GAA0186540.1"/>
    </source>
</evidence>
<feature type="domain" description="Integrase catalytic" evidence="1">
    <location>
        <begin position="90"/>
        <end position="252"/>
    </location>
</feature>